<organism evidence="1 2">
    <name type="scientific">Thiosulfativibrio zosterae</name>
    <dbReference type="NCBI Taxonomy" id="2675053"/>
    <lineage>
        <taxon>Bacteria</taxon>
        <taxon>Pseudomonadati</taxon>
        <taxon>Pseudomonadota</taxon>
        <taxon>Gammaproteobacteria</taxon>
        <taxon>Thiotrichales</taxon>
        <taxon>Piscirickettsiaceae</taxon>
        <taxon>Thiosulfativibrio</taxon>
    </lineage>
</organism>
<dbReference type="AlphaFoldDB" id="A0A6F8PLJ0"/>
<dbReference type="RefSeq" id="WP_173290805.1">
    <property type="nucleotide sequence ID" value="NZ_AP021888.1"/>
</dbReference>
<dbReference type="Gene3D" id="3.40.1260.10">
    <property type="entry name" value="DsrEFH-like"/>
    <property type="match status" value="1"/>
</dbReference>
<proteinExistence type="predicted"/>
<evidence type="ECO:0000313" key="1">
    <source>
        <dbReference type="EMBL" id="BBP42955.1"/>
    </source>
</evidence>
<dbReference type="InterPro" id="IPR027396">
    <property type="entry name" value="DsrEFH-like"/>
</dbReference>
<keyword evidence="2" id="KW-1185">Reference proteome</keyword>
<name>A0A6F8PLJ0_9GAMM</name>
<dbReference type="InterPro" id="IPR032836">
    <property type="entry name" value="DsrE2-like"/>
</dbReference>
<dbReference type="KEGG" id="tzo:THMIRHAT_07010"/>
<dbReference type="PANTHER" id="PTHR34655">
    <property type="entry name" value="CONSERVED WITHIN P. AEROPHILUM"/>
    <property type="match status" value="1"/>
</dbReference>
<accession>A0A6F8PLJ0</accession>
<reference evidence="2" key="1">
    <citation type="submission" date="2019-11" db="EMBL/GenBank/DDBJ databases">
        <title>Isolation and characterization of two novel species in the genus Thiomicrorhabdus.</title>
        <authorList>
            <person name="Mochizuki J."/>
            <person name="Kojima H."/>
            <person name="Fukui M."/>
        </authorList>
    </citation>
    <scope>NUCLEOTIDE SEQUENCE [LARGE SCALE GENOMIC DNA]</scope>
    <source>
        <strain evidence="2">AkT22</strain>
    </source>
</reference>
<dbReference type="PANTHER" id="PTHR34655:SF2">
    <property type="entry name" value="PEROXIREDOXIN FAMILY PROTEIN"/>
    <property type="match status" value="1"/>
</dbReference>
<evidence type="ECO:0000313" key="2">
    <source>
        <dbReference type="Proteomes" id="UP000501466"/>
    </source>
</evidence>
<dbReference type="Pfam" id="PF13686">
    <property type="entry name" value="DrsE_2"/>
    <property type="match status" value="1"/>
</dbReference>
<gene>
    <name evidence="1" type="ORF">THMIRHAT_07010</name>
</gene>
<protein>
    <submittedName>
        <fullName evidence="1">NADH dehydrogenase</fullName>
    </submittedName>
</protein>
<dbReference type="Proteomes" id="UP000501466">
    <property type="component" value="Chromosome"/>
</dbReference>
<dbReference type="SUPFAM" id="SSF75169">
    <property type="entry name" value="DsrEFH-like"/>
    <property type="match status" value="1"/>
</dbReference>
<dbReference type="EMBL" id="AP021888">
    <property type="protein sequence ID" value="BBP42955.1"/>
    <property type="molecule type" value="Genomic_DNA"/>
</dbReference>
<sequence>MTSTNLGSNISSSEALTPQFSIIVSKGTLDALYPALILASSASAMGKQVELFFTFYGLKCLLKDTRSIKVTPLGNPAMEIKCPIGPKWLKKIDFNHVFPPLIWTLPGMTSLATWGFKKKMQSQNQLSLEALRDLCVSMDIKMTACQMSVDLLGYQENEFIEGIEFAGAATYFASSADNQALYI</sequence>